<sequence length="67" mass="7880">SRILCNECFPEEFEELKQHYHTVENHPIFLSDEFDYTPTCTICSDTIDVNLIEYNKPKKKVSLNVSL</sequence>
<evidence type="ECO:0000313" key="1">
    <source>
        <dbReference type="EMBL" id="KKK78776.1"/>
    </source>
</evidence>
<dbReference type="EMBL" id="LAZR01054335">
    <property type="protein sequence ID" value="KKK78776.1"/>
    <property type="molecule type" value="Genomic_DNA"/>
</dbReference>
<feature type="non-terminal residue" evidence="1">
    <location>
        <position position="1"/>
    </location>
</feature>
<protein>
    <submittedName>
        <fullName evidence="1">Uncharacterized protein</fullName>
    </submittedName>
</protein>
<dbReference type="AlphaFoldDB" id="A0A0F9B2J5"/>
<accession>A0A0F9B2J5</accession>
<name>A0A0F9B2J5_9ZZZZ</name>
<organism evidence="1">
    <name type="scientific">marine sediment metagenome</name>
    <dbReference type="NCBI Taxonomy" id="412755"/>
    <lineage>
        <taxon>unclassified sequences</taxon>
        <taxon>metagenomes</taxon>
        <taxon>ecological metagenomes</taxon>
    </lineage>
</organism>
<reference evidence="1" key="1">
    <citation type="journal article" date="2015" name="Nature">
        <title>Complex archaea that bridge the gap between prokaryotes and eukaryotes.</title>
        <authorList>
            <person name="Spang A."/>
            <person name="Saw J.H."/>
            <person name="Jorgensen S.L."/>
            <person name="Zaremba-Niedzwiedzka K."/>
            <person name="Martijn J."/>
            <person name="Lind A.E."/>
            <person name="van Eijk R."/>
            <person name="Schleper C."/>
            <person name="Guy L."/>
            <person name="Ettema T.J."/>
        </authorList>
    </citation>
    <scope>NUCLEOTIDE SEQUENCE</scope>
</reference>
<comment type="caution">
    <text evidence="1">The sequence shown here is derived from an EMBL/GenBank/DDBJ whole genome shotgun (WGS) entry which is preliminary data.</text>
</comment>
<proteinExistence type="predicted"/>
<gene>
    <name evidence="1" type="ORF">LCGC14_2840150</name>
</gene>